<evidence type="ECO:0000313" key="3">
    <source>
        <dbReference type="Proteomes" id="UP000035444"/>
    </source>
</evidence>
<dbReference type="AlphaFoldDB" id="A0A0H2MHI9"/>
<gene>
    <name evidence="2" type="ORF">WH96_06090</name>
</gene>
<evidence type="ECO:0000259" key="1">
    <source>
        <dbReference type="PROSITE" id="PS51208"/>
    </source>
</evidence>
<protein>
    <recommendedName>
        <fullName evidence="1">Autotransporter domain-containing protein</fullName>
    </recommendedName>
</protein>
<name>A0A0H2MHI9_9PROT</name>
<feature type="domain" description="Autotransporter" evidence="1">
    <location>
        <begin position="376"/>
        <end position="657"/>
    </location>
</feature>
<accession>A0A0H2MHI9</accession>
<dbReference type="EMBL" id="LAQL01000003">
    <property type="protein sequence ID" value="KLN61853.1"/>
    <property type="molecule type" value="Genomic_DNA"/>
</dbReference>
<keyword evidence="3" id="KW-1185">Reference proteome</keyword>
<dbReference type="InterPro" id="IPR005546">
    <property type="entry name" value="Autotransporte_beta"/>
</dbReference>
<evidence type="ECO:0000313" key="2">
    <source>
        <dbReference type="EMBL" id="KLN61853.1"/>
    </source>
</evidence>
<proteinExistence type="predicted"/>
<dbReference type="InterPro" id="IPR036709">
    <property type="entry name" value="Autotransporte_beta_dom_sf"/>
</dbReference>
<reference evidence="2 3" key="1">
    <citation type="submission" date="2015-03" db="EMBL/GenBank/DDBJ databases">
        <title>Genome Sequence of Kiloniella spongiae MEBiC09566, isolated from a marine sponge.</title>
        <authorList>
            <person name="Shao Z."/>
            <person name="Wang L."/>
            <person name="Li X."/>
        </authorList>
    </citation>
    <scope>NUCLEOTIDE SEQUENCE [LARGE SCALE GENOMIC DNA]</scope>
    <source>
        <strain evidence="2 3">MEBiC09566</strain>
    </source>
</reference>
<comment type="caution">
    <text evidence="2">The sequence shown here is derived from an EMBL/GenBank/DDBJ whole genome shotgun (WGS) entry which is preliminary data.</text>
</comment>
<organism evidence="2 3">
    <name type="scientific">Kiloniella spongiae</name>
    <dbReference type="NCBI Taxonomy" id="1489064"/>
    <lineage>
        <taxon>Bacteria</taxon>
        <taxon>Pseudomonadati</taxon>
        <taxon>Pseudomonadota</taxon>
        <taxon>Alphaproteobacteria</taxon>
        <taxon>Rhodospirillales</taxon>
        <taxon>Kiloniellaceae</taxon>
        <taxon>Kiloniella</taxon>
    </lineage>
</organism>
<dbReference type="STRING" id="1489064.WH96_06090"/>
<dbReference type="RefSeq" id="WP_047763190.1">
    <property type="nucleotide sequence ID" value="NZ_LAQL01000003.1"/>
</dbReference>
<dbReference type="InterPro" id="IPR012332">
    <property type="entry name" value="Autotransporter_pectin_lyase_C"/>
</dbReference>
<dbReference type="SUPFAM" id="SSF103515">
    <property type="entry name" value="Autotransporter"/>
    <property type="match status" value="1"/>
</dbReference>
<sequence length="657" mass="68869">MVQKKKSCTLFFYKTVLITVSALTYISISFSADFTIINGQTETTTQLLSTDGDVGIVEQGGAISTVGNTNYAIRSDANNAIISSSGTLTTTGDNSFGIFSRGTNANVTNAGSISTQGAATYGIVTNNLNTTISNSGSISTTGNIADGILSVGNNTVINNSGSITTTNGNSSGINTTGTNAVINNTGTITTTNGSAHGIFSQGTGATITNAGTIDVTGAGSDAISISGNNTTVVLTTGSNINGDIDFRASTGGKVKLQNVVVPPSTGGGIAVKKVPIAVPNIVGTHTLETAQSIASGDIGNSVLVENNDTIAIISPDIFARADLAITQVAINSDNLVHNHLFQTHMNKDEGTPIGLQIADAEILLSDFPELAEAFERSNEPTTAWVEGFGSYQERPRHNDASFSQTRSGGVLGGIDLPTTERGYTFGVFGGGFIAQLELGEKKFRDIKSNGVIAGGYASTKVNDLNIDIQLTTGISFNESERKVSSDVASADYNSYFISPSLTVSKTTFHEWGVLVPSLTFRYNGQYTESYKETGSIADHNVEDQYSNILGGRAMLKAELNDIQTRNGILKSAVRAGIDGRSTIGDRSTDLTVLGNDITINQKGSDQVIDGIAGLNFSYTLDNGAEFYIDSEIKLGLNNDNTTDNFGTSLRTGLRWNF</sequence>
<dbReference type="PROSITE" id="PS51208">
    <property type="entry name" value="AUTOTRANSPORTER"/>
    <property type="match status" value="1"/>
</dbReference>
<dbReference type="Proteomes" id="UP000035444">
    <property type="component" value="Unassembled WGS sequence"/>
</dbReference>
<dbReference type="Gene3D" id="2.160.20.20">
    <property type="match status" value="1"/>
</dbReference>
<dbReference type="OrthoDB" id="8038002at2"/>
<dbReference type="SMART" id="SM00869">
    <property type="entry name" value="Autotransporter"/>
    <property type="match status" value="1"/>
</dbReference>